<dbReference type="InterPro" id="IPR033199">
    <property type="entry name" value="DDAH-like"/>
</dbReference>
<dbReference type="Pfam" id="PF19420">
    <property type="entry name" value="DDAH_eukar"/>
    <property type="match status" value="1"/>
</dbReference>
<dbReference type="RefSeq" id="WP_179651159.1">
    <property type="nucleotide sequence ID" value="NZ_JACBZM010000001.1"/>
</dbReference>
<gene>
    <name evidence="4" type="ORF">BJ993_004305</name>
</gene>
<accession>A0A7Y9ZLT1</accession>
<dbReference type="SUPFAM" id="SSF55909">
    <property type="entry name" value="Pentein"/>
    <property type="match status" value="1"/>
</dbReference>
<comment type="similarity">
    <text evidence="1">Belongs to the DDAH family.</text>
</comment>
<evidence type="ECO:0000313" key="5">
    <source>
        <dbReference type="Proteomes" id="UP000562045"/>
    </source>
</evidence>
<name>A0A7Y9ZLT1_9ACTN</name>
<dbReference type="PANTHER" id="PTHR12737">
    <property type="entry name" value="DIMETHYLARGININE DIMETHYLAMINOHYDROLASE"/>
    <property type="match status" value="1"/>
</dbReference>
<dbReference type="NCBIfam" id="NF045659">
    <property type="entry name" value="DiMArgaseDdahMtb"/>
    <property type="match status" value="1"/>
</dbReference>
<organism evidence="4 5">
    <name type="scientific">Nocardioides aromaticivorans</name>
    <dbReference type="NCBI Taxonomy" id="200618"/>
    <lineage>
        <taxon>Bacteria</taxon>
        <taxon>Bacillati</taxon>
        <taxon>Actinomycetota</taxon>
        <taxon>Actinomycetes</taxon>
        <taxon>Propionibacteriales</taxon>
        <taxon>Nocardioidaceae</taxon>
        <taxon>Nocardioides</taxon>
    </lineage>
</organism>
<dbReference type="PANTHER" id="PTHR12737:SF9">
    <property type="entry name" value="DIMETHYLARGININASE"/>
    <property type="match status" value="1"/>
</dbReference>
<proteinExistence type="inferred from homology"/>
<dbReference type="GO" id="GO:0045429">
    <property type="term" value="P:positive regulation of nitric oxide biosynthetic process"/>
    <property type="evidence" value="ECO:0007669"/>
    <property type="project" value="TreeGrafter"/>
</dbReference>
<sequence length="271" mass="29504">MLTAAPPRHLDILMCPPTHFAVEYAINPWMDTAVPVDVARAEQQWEELRATYQRLGHDVRVVEPVPGLPDMVFAANAGVVYDGRVLVSRFTHAERQGESAAYAAWFEAAGYREVRTATVRNEGEGDVLTVGRVMLAAAGTRTTREAHAELAAFFGVPVIGLELVDPRFYHLDTALMVLDEQTVAYYPGAFSAASRAAIEQLFPGAIHATEEDACGFGLNAMSDGVHVVMSDRAPRLAERLRERGYEPIGVDMSELVKAGGSAKCCTLELRA</sequence>
<dbReference type="GO" id="GO:0000052">
    <property type="term" value="P:citrulline metabolic process"/>
    <property type="evidence" value="ECO:0007669"/>
    <property type="project" value="TreeGrafter"/>
</dbReference>
<dbReference type="AlphaFoldDB" id="A0A7Y9ZLT1"/>
<keyword evidence="2 4" id="KW-0378">Hydrolase</keyword>
<dbReference type="GO" id="GO:0016597">
    <property type="term" value="F:amino acid binding"/>
    <property type="evidence" value="ECO:0007669"/>
    <property type="project" value="TreeGrafter"/>
</dbReference>
<dbReference type="EMBL" id="JACBZM010000001">
    <property type="protein sequence ID" value="NYI47225.1"/>
    <property type="molecule type" value="Genomic_DNA"/>
</dbReference>
<evidence type="ECO:0000256" key="2">
    <source>
        <dbReference type="ARBA" id="ARBA00022801"/>
    </source>
</evidence>
<dbReference type="GO" id="GO:0016403">
    <property type="term" value="F:dimethylargininase activity"/>
    <property type="evidence" value="ECO:0007669"/>
    <property type="project" value="TreeGrafter"/>
</dbReference>
<protein>
    <submittedName>
        <fullName evidence="4">N-dimethylarginine dimethylaminohydrolase</fullName>
    </submittedName>
</protein>
<reference evidence="4 5" key="1">
    <citation type="submission" date="2020-07" db="EMBL/GenBank/DDBJ databases">
        <title>Sequencing the genomes of 1000 actinobacteria strains.</title>
        <authorList>
            <person name="Klenk H.-P."/>
        </authorList>
    </citation>
    <scope>NUCLEOTIDE SEQUENCE [LARGE SCALE GENOMIC DNA]</scope>
    <source>
        <strain evidence="4 5">DSM 15131</strain>
    </source>
</reference>
<dbReference type="GO" id="GO:0006525">
    <property type="term" value="P:arginine metabolic process"/>
    <property type="evidence" value="ECO:0007669"/>
    <property type="project" value="TreeGrafter"/>
</dbReference>
<evidence type="ECO:0000256" key="3">
    <source>
        <dbReference type="PIRSR" id="PIRSR633199-1"/>
    </source>
</evidence>
<evidence type="ECO:0000313" key="4">
    <source>
        <dbReference type="EMBL" id="NYI47225.1"/>
    </source>
</evidence>
<feature type="active site" description="Nucleophile" evidence="3">
    <location>
        <position position="264"/>
    </location>
</feature>
<evidence type="ECO:0000256" key="1">
    <source>
        <dbReference type="ARBA" id="ARBA00008532"/>
    </source>
</evidence>
<feature type="active site" description="Proton donor" evidence="3">
    <location>
        <position position="170"/>
    </location>
</feature>
<comment type="caution">
    <text evidence="4">The sequence shown here is derived from an EMBL/GenBank/DDBJ whole genome shotgun (WGS) entry which is preliminary data.</text>
</comment>
<dbReference type="Proteomes" id="UP000562045">
    <property type="component" value="Unassembled WGS sequence"/>
</dbReference>
<dbReference type="Gene3D" id="3.75.10.10">
    <property type="entry name" value="L-arginine/glycine Amidinotransferase, Chain A"/>
    <property type="match status" value="1"/>
</dbReference>